<keyword evidence="1 4" id="KW-0808">Transferase</keyword>
<dbReference type="GO" id="GO:0016779">
    <property type="term" value="F:nucleotidyltransferase activity"/>
    <property type="evidence" value="ECO:0007669"/>
    <property type="project" value="UniProtKB-KW"/>
</dbReference>
<keyword evidence="2 4" id="KW-0548">Nucleotidyltransferase</keyword>
<dbReference type="Pfam" id="PF12804">
    <property type="entry name" value="NTP_transf_3"/>
    <property type="match status" value="1"/>
</dbReference>
<name>A0A7H8T1E2_STRCX</name>
<accession>A0A7H8T1E2</accession>
<dbReference type="SUPFAM" id="SSF53448">
    <property type="entry name" value="Nucleotide-diphospho-sugar transferases"/>
    <property type="match status" value="1"/>
</dbReference>
<dbReference type="AlphaFoldDB" id="A0A7H8T1E2"/>
<dbReference type="EMBL" id="CP056041">
    <property type="protein sequence ID" value="QKZ17329.1"/>
    <property type="molecule type" value="Genomic_DNA"/>
</dbReference>
<evidence type="ECO:0000256" key="1">
    <source>
        <dbReference type="ARBA" id="ARBA00022679"/>
    </source>
</evidence>
<protein>
    <submittedName>
        <fullName evidence="4">Phosphocholine cytidylyltransferase family protein</fullName>
    </submittedName>
</protein>
<reference evidence="4 5" key="1">
    <citation type="submission" date="2020-06" db="EMBL/GenBank/DDBJ databases">
        <title>Genome mining for natural products.</title>
        <authorList>
            <person name="Zhang B."/>
            <person name="Shi J."/>
            <person name="Ge H."/>
        </authorList>
    </citation>
    <scope>NUCLEOTIDE SEQUENCE [LARGE SCALE GENOMIC DNA]</scope>
    <source>
        <strain evidence="4 5">NA02069</strain>
    </source>
</reference>
<dbReference type="InterPro" id="IPR050065">
    <property type="entry name" value="GlmU-like"/>
</dbReference>
<gene>
    <name evidence="4" type="ORF">HUT05_08185</name>
</gene>
<dbReference type="InterPro" id="IPR025877">
    <property type="entry name" value="MobA-like_NTP_Trfase"/>
</dbReference>
<dbReference type="RefSeq" id="WP_107908198.1">
    <property type="nucleotide sequence ID" value="NZ_CBDRGH010000024.1"/>
</dbReference>
<dbReference type="Proteomes" id="UP000509418">
    <property type="component" value="Chromosome"/>
</dbReference>
<evidence type="ECO:0000256" key="2">
    <source>
        <dbReference type="ARBA" id="ARBA00022695"/>
    </source>
</evidence>
<evidence type="ECO:0000259" key="3">
    <source>
        <dbReference type="Pfam" id="PF12804"/>
    </source>
</evidence>
<dbReference type="PANTHER" id="PTHR43584">
    <property type="entry name" value="NUCLEOTIDYL TRANSFERASE"/>
    <property type="match status" value="1"/>
</dbReference>
<evidence type="ECO:0000313" key="4">
    <source>
        <dbReference type="EMBL" id="QKZ17329.1"/>
    </source>
</evidence>
<sequence>MKAVILAAGRGHRLGEYTEDRPKCLVEIDGETLLVRQIDALSAAGASSIAVVSGWCGEKFEGRGITRFHNANWAQSTMVESLHCAQEWLCCDDVLVSYGDIIYAPEAARQLARAQAPIAITYDPHWQDLWERRFVDPFEDAERFRLNTDGSVAEIGGRADTSADATGQYMGLLKLTPHGWAEIERARGELPGEEAAALDMTGLLSRVVRAGRVPVTAIATPGPWCEFDHPHDLAVGADIVREIDALRRISSDRKM</sequence>
<organism evidence="4 5">
    <name type="scientific">Streptomyces chartreusis</name>
    <dbReference type="NCBI Taxonomy" id="1969"/>
    <lineage>
        <taxon>Bacteria</taxon>
        <taxon>Bacillati</taxon>
        <taxon>Actinomycetota</taxon>
        <taxon>Actinomycetes</taxon>
        <taxon>Kitasatosporales</taxon>
        <taxon>Streptomycetaceae</taxon>
        <taxon>Streptomyces</taxon>
    </lineage>
</organism>
<feature type="domain" description="MobA-like NTP transferase" evidence="3">
    <location>
        <begin position="3"/>
        <end position="120"/>
    </location>
</feature>
<dbReference type="CDD" id="cd02523">
    <property type="entry name" value="PC_cytidylyltransferase"/>
    <property type="match status" value="1"/>
</dbReference>
<keyword evidence="5" id="KW-1185">Reference proteome</keyword>
<proteinExistence type="predicted"/>
<dbReference type="Gene3D" id="3.90.550.10">
    <property type="entry name" value="Spore Coat Polysaccharide Biosynthesis Protein SpsA, Chain A"/>
    <property type="match status" value="1"/>
</dbReference>
<dbReference type="PANTHER" id="PTHR43584:SF8">
    <property type="entry name" value="N-ACETYLMURAMATE ALPHA-1-PHOSPHATE URIDYLYLTRANSFERASE"/>
    <property type="match status" value="1"/>
</dbReference>
<dbReference type="InterPro" id="IPR029044">
    <property type="entry name" value="Nucleotide-diphossugar_trans"/>
</dbReference>
<evidence type="ECO:0000313" key="5">
    <source>
        <dbReference type="Proteomes" id="UP000509418"/>
    </source>
</evidence>